<protein>
    <recommendedName>
        <fullName evidence="4">Conjugal transfer protein TraF</fullName>
    </recommendedName>
</protein>
<dbReference type="SUPFAM" id="SSF56935">
    <property type="entry name" value="Porins"/>
    <property type="match status" value="1"/>
</dbReference>
<accession>A0A066RPW6</accession>
<keyword evidence="1" id="KW-0732">Signal</keyword>
<proteinExistence type="predicted"/>
<comment type="caution">
    <text evidence="2">The sequence shown here is derived from an EMBL/GenBank/DDBJ whole genome shotgun (WGS) entry which is preliminary data.</text>
</comment>
<dbReference type="RefSeq" id="WP_036750479.1">
    <property type="nucleotide sequence ID" value="NZ_JAGSGC010000015.1"/>
</dbReference>
<dbReference type="AlphaFoldDB" id="A0A066RPW6"/>
<evidence type="ECO:0000313" key="3">
    <source>
        <dbReference type="Proteomes" id="UP000027192"/>
    </source>
</evidence>
<dbReference type="STRING" id="1654360.EA58_06735"/>
<evidence type="ECO:0000313" key="2">
    <source>
        <dbReference type="EMBL" id="KDM92409.1"/>
    </source>
</evidence>
<gene>
    <name evidence="2" type="ORF">EA58_06735</name>
</gene>
<dbReference type="Gene3D" id="2.40.160.60">
    <property type="entry name" value="Outer membrane protein transport protein (OMPP1/FadL/TodX)"/>
    <property type="match status" value="1"/>
</dbReference>
<reference evidence="2 3" key="1">
    <citation type="submission" date="2014-04" db="EMBL/GenBank/DDBJ databases">
        <title>Draft genome sequence of Photobacterium halotolerans S2753: a solonamide, ngercheumicin and holomycin producer.</title>
        <authorList>
            <person name="Machado H.R."/>
            <person name="Gram L."/>
        </authorList>
    </citation>
    <scope>NUCLEOTIDE SEQUENCE [LARGE SCALE GENOMIC DNA]</scope>
    <source>
        <strain evidence="2 3">S2753</strain>
    </source>
</reference>
<evidence type="ECO:0000256" key="1">
    <source>
        <dbReference type="SAM" id="SignalP"/>
    </source>
</evidence>
<name>A0A066RPW6_9GAMM</name>
<dbReference type="Pfam" id="PF13729">
    <property type="entry name" value="TraF_2"/>
    <property type="match status" value="1"/>
</dbReference>
<dbReference type="EMBL" id="JMIB01000009">
    <property type="protein sequence ID" value="KDM92409.1"/>
    <property type="molecule type" value="Genomic_DNA"/>
</dbReference>
<organism evidence="2 3">
    <name type="scientific">Photobacterium galatheae</name>
    <dbReference type="NCBI Taxonomy" id="1654360"/>
    <lineage>
        <taxon>Bacteria</taxon>
        <taxon>Pseudomonadati</taxon>
        <taxon>Pseudomonadota</taxon>
        <taxon>Gammaproteobacteria</taxon>
        <taxon>Vibrionales</taxon>
        <taxon>Vibrionaceae</taxon>
        <taxon>Photobacterium</taxon>
    </lineage>
</organism>
<sequence>MMKIKLQGLSLAVAAALSVSAFSSQAAVNGADARSVGMGGTGVASASYLTAAFYNPALVAHYQQSDDFGVLLPAVGISVHDPDDLNQKVDDFQKVNDQLEAAIDNSHGAPVSDALVNEWKAALLAMDEGKLKADISVGAAVAVPNRYLSMSLFTQAQIVSLAKANIDPADLAGVDGTNPPDMDNLQSDVLGIAGGIVDVGLAMGKSFDLPMVSLPEQKVSVGFSPKIQQLIAVSFQNTVSQFDDSDFDFEEEYRDDTAFNLDVGLAYQPIPAVTVGFSGRNLFKQELETNTPTSPAGKTEKFTAKTLLVEPKYTLGVAYSNSWFTAAADVDLNEQKYFKEFDLATQYARFGMELNGWDWVQLRAGYSLSLTDSAKDTMSAGLGLSPFGVMGVDLALQYGADNNYGAALQFAFTM</sequence>
<feature type="signal peptide" evidence="1">
    <location>
        <begin position="1"/>
        <end position="26"/>
    </location>
</feature>
<keyword evidence="3" id="KW-1185">Reference proteome</keyword>
<feature type="chain" id="PRO_5001625868" description="Conjugal transfer protein TraF" evidence="1">
    <location>
        <begin position="27"/>
        <end position="414"/>
    </location>
</feature>
<evidence type="ECO:0008006" key="4">
    <source>
        <dbReference type="Google" id="ProtNLM"/>
    </source>
</evidence>
<dbReference type="InterPro" id="IPR032811">
    <property type="entry name" value="Put_conjugal_transfer"/>
</dbReference>
<dbReference type="Proteomes" id="UP000027192">
    <property type="component" value="Unassembled WGS sequence"/>
</dbReference>